<protein>
    <recommendedName>
        <fullName evidence="5">Reverse transcriptase domain-containing protein</fullName>
    </recommendedName>
</protein>
<dbReference type="InterPro" id="IPR036397">
    <property type="entry name" value="RNaseH_sf"/>
</dbReference>
<dbReference type="PROSITE" id="PS50879">
    <property type="entry name" value="RNASE_H_1"/>
    <property type="match status" value="1"/>
</dbReference>
<evidence type="ECO:0000313" key="4">
    <source>
        <dbReference type="Proteomes" id="UP000076858"/>
    </source>
</evidence>
<organism evidence="3 4">
    <name type="scientific">Daphnia magna</name>
    <dbReference type="NCBI Taxonomy" id="35525"/>
    <lineage>
        <taxon>Eukaryota</taxon>
        <taxon>Metazoa</taxon>
        <taxon>Ecdysozoa</taxon>
        <taxon>Arthropoda</taxon>
        <taxon>Crustacea</taxon>
        <taxon>Branchiopoda</taxon>
        <taxon>Diplostraca</taxon>
        <taxon>Cladocera</taxon>
        <taxon>Anomopoda</taxon>
        <taxon>Daphniidae</taxon>
        <taxon>Daphnia</taxon>
    </lineage>
</organism>
<dbReference type="Proteomes" id="UP000076858">
    <property type="component" value="Unassembled WGS sequence"/>
</dbReference>
<dbReference type="CDD" id="cd01650">
    <property type="entry name" value="RT_nLTR_like"/>
    <property type="match status" value="1"/>
</dbReference>
<evidence type="ECO:0000313" key="3">
    <source>
        <dbReference type="EMBL" id="KZS06599.1"/>
    </source>
</evidence>
<dbReference type="PANTHER" id="PTHR33273:SF4">
    <property type="entry name" value="ENDONUCLEASE_EXONUCLEASE_PHOSPHATASE DOMAIN-CONTAINING PROTEIN"/>
    <property type="match status" value="1"/>
</dbReference>
<proteinExistence type="predicted"/>
<dbReference type="OrthoDB" id="8042915at2759"/>
<dbReference type="SUPFAM" id="SSF56219">
    <property type="entry name" value="DNase I-like"/>
    <property type="match status" value="1"/>
</dbReference>
<dbReference type="InterPro" id="IPR012337">
    <property type="entry name" value="RNaseH-like_sf"/>
</dbReference>
<dbReference type="GO" id="GO:0004523">
    <property type="term" value="F:RNA-DNA hybrid ribonuclease activity"/>
    <property type="evidence" value="ECO:0007669"/>
    <property type="project" value="InterPro"/>
</dbReference>
<dbReference type="InterPro" id="IPR043502">
    <property type="entry name" value="DNA/RNA_pol_sf"/>
</dbReference>
<dbReference type="Pfam" id="PF00075">
    <property type="entry name" value="RNase_H"/>
    <property type="match status" value="1"/>
</dbReference>
<dbReference type="GO" id="GO:0071897">
    <property type="term" value="P:DNA biosynthetic process"/>
    <property type="evidence" value="ECO:0007669"/>
    <property type="project" value="UniProtKB-ARBA"/>
</dbReference>
<dbReference type="InterPro" id="IPR000477">
    <property type="entry name" value="RT_dom"/>
</dbReference>
<dbReference type="InterPro" id="IPR036691">
    <property type="entry name" value="Endo/exonu/phosph_ase_sf"/>
</dbReference>
<dbReference type="CDD" id="cd09276">
    <property type="entry name" value="Rnase_HI_RT_non_LTR"/>
    <property type="match status" value="1"/>
</dbReference>
<dbReference type="InterPro" id="IPR002156">
    <property type="entry name" value="RNaseH_domain"/>
</dbReference>
<gene>
    <name evidence="3" type="ORF">APZ42_029899</name>
</gene>
<evidence type="ECO:0008006" key="5">
    <source>
        <dbReference type="Google" id="ProtNLM"/>
    </source>
</evidence>
<feature type="domain" description="Reverse transcriptase" evidence="1">
    <location>
        <begin position="816"/>
        <end position="1082"/>
    </location>
</feature>
<dbReference type="GO" id="GO:0003676">
    <property type="term" value="F:nucleic acid binding"/>
    <property type="evidence" value="ECO:0007669"/>
    <property type="project" value="InterPro"/>
</dbReference>
<dbReference type="STRING" id="35525.A0A164P7T6"/>
<comment type="caution">
    <text evidence="3">The sequence shown here is derived from an EMBL/GenBank/DDBJ whole genome shotgun (WGS) entry which is preliminary data.</text>
</comment>
<dbReference type="Pfam" id="PF14529">
    <property type="entry name" value="Exo_endo_phos_2"/>
    <property type="match status" value="1"/>
</dbReference>
<accession>A0A164P7T6</accession>
<feature type="domain" description="RNase H type-1" evidence="2">
    <location>
        <begin position="989"/>
        <end position="1106"/>
    </location>
</feature>
<keyword evidence="4" id="KW-1185">Reference proteome</keyword>
<dbReference type="SUPFAM" id="SSF56672">
    <property type="entry name" value="DNA/RNA polymerases"/>
    <property type="match status" value="1"/>
</dbReference>
<dbReference type="GO" id="GO:0042575">
    <property type="term" value="C:DNA polymerase complex"/>
    <property type="evidence" value="ECO:0007669"/>
    <property type="project" value="UniProtKB-ARBA"/>
</dbReference>
<dbReference type="Pfam" id="PF00078">
    <property type="entry name" value="RVT_1"/>
    <property type="match status" value="1"/>
</dbReference>
<dbReference type="PANTHER" id="PTHR33273">
    <property type="entry name" value="DOMAIN-CONTAINING PROTEIN, PUTATIVE-RELATED"/>
    <property type="match status" value="1"/>
</dbReference>
<dbReference type="InterPro" id="IPR005135">
    <property type="entry name" value="Endo/exonuclease/phosphatase"/>
</dbReference>
<sequence>VRTPPVIVKLTDGNSNFRNISIGQRKKLHEDIFRAAGETKDSTILMGGDLAIYAFDEDQQSCLLNMKSLQGRPVSCPLPLSSTANKVGVIFGVPTSDSVEEIQEALADQQVIQVKRLPIRGRPNDPSETVLLTFSSSLPERVKITSMSYQVQISVPNAYRCIKCWRLGHTAARCGTTLDICKKCGKSHPQERDCSTRCVNCASSTHESSCNECPAYSEMKKVLKMAYLEGITVSEARSRVASLANASTKRIARPSNQDFQPPPEISSLQAQVLALKEEMRLLKESVIPKITKDIGSLAIELSETKNKIDHFSTRFDTWTTHLITMTNIPSNNFKCIQWNARGLSKAKLKEFRQQISILNPEVVLLSETHWNSDFAPKFKSHHILRKDRPNRLGGGVAILIRKSLQFTPLPITTPDTVEAIGVSILCTNKKHIDFISVYIPKDDCETADIELLLKRDNDFLVGGDLNGHHSLWEPNGAENKAGKSIYEALINDPNACLITPPNLNTRIDPASGKSTTIDLTLTSSPLSTSATINTGPYMGSDHLPVLITLNATLYRQIGRPASWILDENKWLLWNQQIENQFCNRDFYSINVPQVVTATFIEAIDSGNILCFKKTNPSRQPYKGQDPARPWWNATCQKLVKEARRAFRVWKEAPLCPNKRTEWKKAEAKKRKTIISAKKLAWTTFVSSLGPNDQPKMWSFVKNMVGKGSIPAVEGYSIRMNNKNHNTPEEKPELFLSIFSGVHPSGIPKNSLLESRIVNGLIAQTPNRLNDAITFEELDNSIPKSKSKAVGLDLIRNEMLKNLSTANKFYLLHLFNRLFASGYVPEIWKSAVVIPLLKQNKPAEDPNSYRPVSLTSCLGKMLERILANRLHWFLECKGLINIAQAGFRRGCSTTDHIAQLDSYIKTGFNQKKCTVATFLDISKAYDSMWIQGLMYKMANLGITGQFLGWVQEFLTGRNMCVRIGSIVSSSTPIENGVPQGAVLSPILFNIMLKKFPSVHPGCFEKAWTLTAGSSIFTAELNGILQALKHIYNLDDHPPEVIVFCDSSSAMQTVASSSLSDNEAVTSTRELIASLKSSGTGTTLIWIPSHTGIDGNEKVDKLASEECGNQNSNVTTNRLSPSEIISTIKSNWAASFLQSLRSCQKSYIRMRTRLGTIKWHQHNNRKVAICLHRLRSEHHYLNSFAHRIDQEADPSCRNGCEAIENSQHVLVACPKHEAHRPTLRQFMD</sequence>
<evidence type="ECO:0000259" key="1">
    <source>
        <dbReference type="PROSITE" id="PS50878"/>
    </source>
</evidence>
<dbReference type="PROSITE" id="PS50878">
    <property type="entry name" value="RT_POL"/>
    <property type="match status" value="1"/>
</dbReference>
<dbReference type="SUPFAM" id="SSF53098">
    <property type="entry name" value="Ribonuclease H-like"/>
    <property type="match status" value="1"/>
</dbReference>
<dbReference type="Gene3D" id="3.30.420.10">
    <property type="entry name" value="Ribonuclease H-like superfamily/Ribonuclease H"/>
    <property type="match status" value="1"/>
</dbReference>
<dbReference type="Gene3D" id="3.60.10.10">
    <property type="entry name" value="Endonuclease/exonuclease/phosphatase"/>
    <property type="match status" value="1"/>
</dbReference>
<feature type="non-terminal residue" evidence="3">
    <location>
        <position position="1"/>
    </location>
</feature>
<dbReference type="EMBL" id="LRGB01002673">
    <property type="protein sequence ID" value="KZS06599.1"/>
    <property type="molecule type" value="Genomic_DNA"/>
</dbReference>
<name>A0A164P7T6_9CRUS</name>
<reference evidence="3 4" key="1">
    <citation type="submission" date="2016-03" db="EMBL/GenBank/DDBJ databases">
        <title>EvidentialGene: Evidence-directed Construction of Genes on Genomes.</title>
        <authorList>
            <person name="Gilbert D.G."/>
            <person name="Choi J.-H."/>
            <person name="Mockaitis K."/>
            <person name="Colbourne J."/>
            <person name="Pfrender M."/>
        </authorList>
    </citation>
    <scope>NUCLEOTIDE SEQUENCE [LARGE SCALE GENOMIC DNA]</scope>
    <source>
        <strain evidence="3 4">Xinb3</strain>
        <tissue evidence="3">Complete organism</tissue>
    </source>
</reference>
<evidence type="ECO:0000259" key="2">
    <source>
        <dbReference type="PROSITE" id="PS50879"/>
    </source>
</evidence>
<dbReference type="AlphaFoldDB" id="A0A164P7T6"/>
<feature type="non-terminal residue" evidence="3">
    <location>
        <position position="1226"/>
    </location>
</feature>